<evidence type="ECO:0000259" key="1">
    <source>
        <dbReference type="Pfam" id="PF06259"/>
    </source>
</evidence>
<evidence type="ECO:0000313" key="3">
    <source>
        <dbReference type="Proteomes" id="UP000247602"/>
    </source>
</evidence>
<gene>
    <name evidence="2" type="ORF">DMO24_24165</name>
</gene>
<feature type="non-terminal residue" evidence="2">
    <location>
        <position position="167"/>
    </location>
</feature>
<protein>
    <recommendedName>
        <fullName evidence="1">DUF1023 domain-containing protein</fullName>
    </recommendedName>
</protein>
<dbReference type="Proteomes" id="UP000247602">
    <property type="component" value="Unassembled WGS sequence"/>
</dbReference>
<evidence type="ECO:0000313" key="2">
    <source>
        <dbReference type="EMBL" id="PZA18801.1"/>
    </source>
</evidence>
<sequence length="167" mass="16647">SPDLQRAATWWAGLTAAEQLAEIAARPARVGALDGLPAWARDQANRLVLAAAVAGAVHGERRVVAEVVAAQLTAHEAAGRPVQLLQFDPAADLVAVALGDLDTAAAVGVLVPGINTTPGDDLPGLLGDAAAVGRAAQAAAPGLAVATVAWLGYRPPGLATMALPHAS</sequence>
<accession>A0A323V2Q7</accession>
<dbReference type="Pfam" id="PF06259">
    <property type="entry name" value="Abhydrolase_8"/>
    <property type="match status" value="1"/>
</dbReference>
<dbReference type="RefSeq" id="WP_220036164.1">
    <property type="nucleotide sequence ID" value="NZ_QKNV01000635.1"/>
</dbReference>
<feature type="domain" description="DUF1023" evidence="1">
    <location>
        <begin position="88"/>
        <end position="162"/>
    </location>
</feature>
<dbReference type="EMBL" id="QKNV01000635">
    <property type="protein sequence ID" value="PZA18801.1"/>
    <property type="molecule type" value="Genomic_DNA"/>
</dbReference>
<comment type="caution">
    <text evidence="2">The sequence shown here is derived from an EMBL/GenBank/DDBJ whole genome shotgun (WGS) entry which is preliminary data.</text>
</comment>
<keyword evidence="3" id="KW-1185">Reference proteome</keyword>
<feature type="non-terminal residue" evidence="2">
    <location>
        <position position="1"/>
    </location>
</feature>
<proteinExistence type="predicted"/>
<reference evidence="2 3" key="1">
    <citation type="submission" date="2018-06" db="EMBL/GenBank/DDBJ databases">
        <title>Draft genome sequence of Modestobacter versicolor CP153-2.</title>
        <authorList>
            <person name="Gundlapally S.R."/>
        </authorList>
    </citation>
    <scope>NUCLEOTIDE SEQUENCE [LARGE SCALE GENOMIC DNA]</scope>
    <source>
        <strain evidence="2 3">CP153-2</strain>
    </source>
</reference>
<name>A0A323V2Q7_9ACTN</name>
<dbReference type="AlphaFoldDB" id="A0A323V2Q7"/>
<dbReference type="InterPro" id="IPR010427">
    <property type="entry name" value="DUF1023"/>
</dbReference>
<organism evidence="2 3">
    <name type="scientific">Modestobacter versicolor</name>
    <dbReference type="NCBI Taxonomy" id="429133"/>
    <lineage>
        <taxon>Bacteria</taxon>
        <taxon>Bacillati</taxon>
        <taxon>Actinomycetota</taxon>
        <taxon>Actinomycetes</taxon>
        <taxon>Geodermatophilales</taxon>
        <taxon>Geodermatophilaceae</taxon>
        <taxon>Modestobacter</taxon>
    </lineage>
</organism>